<dbReference type="InterPro" id="IPR003265">
    <property type="entry name" value="HhH-GPD_domain"/>
</dbReference>
<keyword evidence="5" id="KW-0227">DNA damage</keyword>
<dbReference type="SUPFAM" id="SSF55945">
    <property type="entry name" value="TATA-box binding protein-like"/>
    <property type="match status" value="1"/>
</dbReference>
<dbReference type="SMART" id="SM00342">
    <property type="entry name" value="HTH_ARAC"/>
    <property type="match status" value="1"/>
</dbReference>
<dbReference type="Pfam" id="PF06029">
    <property type="entry name" value="AlkA_N"/>
    <property type="match status" value="1"/>
</dbReference>
<accession>A0ABX4HWU4</accession>
<keyword evidence="4 11" id="KW-0808">Transferase</keyword>
<dbReference type="Gene3D" id="1.10.1670.10">
    <property type="entry name" value="Helix-hairpin-Helix base-excision DNA repair enzymes (C-terminal)"/>
    <property type="match status" value="1"/>
</dbReference>
<keyword evidence="9" id="KW-0234">DNA repair</keyword>
<protein>
    <recommendedName>
        <fullName evidence="3">DNA-3-methyladenine glycosylase II</fullName>
        <ecNumber evidence="3">3.2.2.21</ecNumber>
    </recommendedName>
</protein>
<sequence length="487" mass="54445">MTTLDPETCARARMARDSRFDGRFFVAVRTTGIFCRPVCPARPPLERNVSYFSSAAEAAQAGYRPCLRCRPDAAPGSPAWGLVSTTVQRALQLMRSEREAVSVEELAARLGVSSRYLRRLFSEHLGASPLSIWQAERALFAYGLLRDTSLPVAEIAFAAGFGSLRRFNAVFRQVYQRTPTEVRREGNAVPLSRGSSVVRLQLAYRPPFDWGQLLAFFRPRALPGVEQVVDEIYQRSFSIDGQHGFLRVENESARNRLLVEVHGQVGASLYLINRRLRRLFDLDADTDEIEKVLRQDSLLDRQICRCPGTRLPGAWDPFEYALRAILGQQISVAAATTIAGRLVAQYGTLVPDEQGCEYRLFPTAEQLAEADFSGLGLTRKRAETLRTFVRAVLDGRVDFNEPDLEAWCTRVTALPGIGDWTAQYIAMRGLSMPDAFPASDLGILKALGEGQEKAKPKDALARAEMWRPWRAYGALLLWQSLNPEKQS</sequence>
<evidence type="ECO:0000256" key="4">
    <source>
        <dbReference type="ARBA" id="ARBA00022603"/>
    </source>
</evidence>
<dbReference type="InterPro" id="IPR037046">
    <property type="entry name" value="AlkA_N_sf"/>
</dbReference>
<dbReference type="SUPFAM" id="SSF46689">
    <property type="entry name" value="Homeodomain-like"/>
    <property type="match status" value="2"/>
</dbReference>
<dbReference type="SMART" id="SM00478">
    <property type="entry name" value="ENDO3c"/>
    <property type="match status" value="1"/>
</dbReference>
<evidence type="ECO:0000256" key="3">
    <source>
        <dbReference type="ARBA" id="ARBA00012000"/>
    </source>
</evidence>
<dbReference type="Gene3D" id="3.40.10.10">
    <property type="entry name" value="DNA Methylphosphotriester Repair Domain"/>
    <property type="match status" value="1"/>
</dbReference>
<dbReference type="SUPFAM" id="SSF48150">
    <property type="entry name" value="DNA-glycosylase"/>
    <property type="match status" value="1"/>
</dbReference>
<dbReference type="Gene3D" id="3.30.310.20">
    <property type="entry name" value="DNA-3-methyladenine glycosylase AlkA, N-terminal domain"/>
    <property type="match status" value="1"/>
</dbReference>
<evidence type="ECO:0000256" key="8">
    <source>
        <dbReference type="ARBA" id="ARBA00023163"/>
    </source>
</evidence>
<keyword evidence="6" id="KW-0805">Transcription regulation</keyword>
<keyword evidence="7" id="KW-0010">Activator</keyword>
<evidence type="ECO:0000256" key="7">
    <source>
        <dbReference type="ARBA" id="ARBA00023159"/>
    </source>
</evidence>
<dbReference type="Pfam" id="PF02805">
    <property type="entry name" value="Ada_Zn_binding"/>
    <property type="match status" value="1"/>
</dbReference>
<keyword evidence="8" id="KW-0804">Transcription</keyword>
<dbReference type="SUPFAM" id="SSF57884">
    <property type="entry name" value="Ada DNA repair protein, N-terminal domain (N-Ada 10)"/>
    <property type="match status" value="1"/>
</dbReference>
<dbReference type="GO" id="GO:0032259">
    <property type="term" value="P:methylation"/>
    <property type="evidence" value="ECO:0007669"/>
    <property type="project" value="UniProtKB-KW"/>
</dbReference>
<dbReference type="Pfam" id="PF12833">
    <property type="entry name" value="HTH_18"/>
    <property type="match status" value="1"/>
</dbReference>
<dbReference type="InterPro" id="IPR035451">
    <property type="entry name" value="Ada-like_dom_sf"/>
</dbReference>
<keyword evidence="4 11" id="KW-0489">Methyltransferase</keyword>
<evidence type="ECO:0000313" key="12">
    <source>
        <dbReference type="Proteomes" id="UP000218427"/>
    </source>
</evidence>
<dbReference type="Pfam" id="PF00730">
    <property type="entry name" value="HhH-GPD"/>
    <property type="match status" value="1"/>
</dbReference>
<dbReference type="InterPro" id="IPR011257">
    <property type="entry name" value="DNA_glycosylase"/>
</dbReference>
<gene>
    <name evidence="11" type="ORF">AWR36_013985</name>
</gene>
<dbReference type="CDD" id="cd00056">
    <property type="entry name" value="ENDO3c"/>
    <property type="match status" value="1"/>
</dbReference>
<proteinExistence type="predicted"/>
<dbReference type="GO" id="GO:0008168">
    <property type="term" value="F:methyltransferase activity"/>
    <property type="evidence" value="ECO:0007669"/>
    <property type="project" value="UniProtKB-KW"/>
</dbReference>
<dbReference type="SMART" id="SM01009">
    <property type="entry name" value="AlkA_N"/>
    <property type="match status" value="1"/>
</dbReference>
<comment type="catalytic activity">
    <reaction evidence="1">
        <text>Hydrolysis of alkylated DNA, releasing 3-methyladenine, 3-methylguanine, 7-methylguanine and 7-methyladenine.</text>
        <dbReference type="EC" id="3.2.2.21"/>
    </reaction>
</comment>
<evidence type="ECO:0000256" key="1">
    <source>
        <dbReference type="ARBA" id="ARBA00000086"/>
    </source>
</evidence>
<dbReference type="EMBL" id="LRFG02000005">
    <property type="protein sequence ID" value="PCO04546.1"/>
    <property type="molecule type" value="Genomic_DNA"/>
</dbReference>
<evidence type="ECO:0000256" key="5">
    <source>
        <dbReference type="ARBA" id="ARBA00022763"/>
    </source>
</evidence>
<dbReference type="Proteomes" id="UP000218427">
    <property type="component" value="Unassembled WGS sequence"/>
</dbReference>
<dbReference type="InterPro" id="IPR010316">
    <property type="entry name" value="AlkA_N"/>
</dbReference>
<dbReference type="Gene3D" id="1.10.340.30">
    <property type="entry name" value="Hypothetical protein, domain 2"/>
    <property type="match status" value="1"/>
</dbReference>
<dbReference type="PROSITE" id="PS01124">
    <property type="entry name" value="HTH_ARAC_FAMILY_2"/>
    <property type="match status" value="1"/>
</dbReference>
<dbReference type="PANTHER" id="PTHR43003">
    <property type="entry name" value="DNA-3-METHYLADENINE GLYCOSYLASE"/>
    <property type="match status" value="1"/>
</dbReference>
<reference evidence="11" key="1">
    <citation type="submission" date="2017-08" db="EMBL/GenBank/DDBJ databases">
        <title>Microbulbifer marisrubri sp. nov., a halophilic alphaproteobacterium isolated from marine sediment of the Yellow Sea, China.</title>
        <authorList>
            <person name="Zhang G."/>
            <person name="Xiong Q."/>
        </authorList>
    </citation>
    <scope>NUCLEOTIDE SEQUENCE [LARGE SCALE GENOMIC DNA]</scope>
    <source>
        <strain evidence="11">WRN-8</strain>
    </source>
</reference>
<organism evidence="11 12">
    <name type="scientific">Microbulbifer flavimaris</name>
    <dbReference type="NCBI Taxonomy" id="1781068"/>
    <lineage>
        <taxon>Bacteria</taxon>
        <taxon>Pseudomonadati</taxon>
        <taxon>Pseudomonadota</taxon>
        <taxon>Gammaproteobacteria</taxon>
        <taxon>Cellvibrionales</taxon>
        <taxon>Microbulbiferaceae</taxon>
        <taxon>Microbulbifer</taxon>
    </lineage>
</organism>
<evidence type="ECO:0000256" key="2">
    <source>
        <dbReference type="ARBA" id="ARBA00001947"/>
    </source>
</evidence>
<dbReference type="PANTHER" id="PTHR43003:SF13">
    <property type="entry name" value="DNA-3-METHYLADENINE GLYCOSYLASE 2"/>
    <property type="match status" value="1"/>
</dbReference>
<dbReference type="InterPro" id="IPR023170">
    <property type="entry name" value="HhH_base_excis_C"/>
</dbReference>
<comment type="caution">
    <text evidence="11">The sequence shown here is derived from an EMBL/GenBank/DDBJ whole genome shotgun (WGS) entry which is preliminary data.</text>
</comment>
<evidence type="ECO:0000313" key="11">
    <source>
        <dbReference type="EMBL" id="PCO04546.1"/>
    </source>
</evidence>
<evidence type="ECO:0000259" key="10">
    <source>
        <dbReference type="PROSITE" id="PS01124"/>
    </source>
</evidence>
<dbReference type="InterPro" id="IPR051912">
    <property type="entry name" value="Alkylbase_DNA_Glycosylase/TA"/>
</dbReference>
<dbReference type="RefSeq" id="WP_067086157.1">
    <property type="nucleotide sequence ID" value="NZ_LRFG02000005.1"/>
</dbReference>
<comment type="cofactor">
    <cofactor evidence="2">
        <name>Zn(2+)</name>
        <dbReference type="ChEBI" id="CHEBI:29105"/>
    </cofactor>
</comment>
<evidence type="ECO:0000256" key="6">
    <source>
        <dbReference type="ARBA" id="ARBA00023015"/>
    </source>
</evidence>
<dbReference type="InterPro" id="IPR009057">
    <property type="entry name" value="Homeodomain-like_sf"/>
</dbReference>
<dbReference type="EC" id="3.2.2.21" evidence="3"/>
<name>A0ABX4HWU4_9GAMM</name>
<dbReference type="InterPro" id="IPR018060">
    <property type="entry name" value="HTH_AraC"/>
</dbReference>
<evidence type="ECO:0000256" key="9">
    <source>
        <dbReference type="ARBA" id="ARBA00023204"/>
    </source>
</evidence>
<keyword evidence="12" id="KW-1185">Reference proteome</keyword>
<dbReference type="InterPro" id="IPR004026">
    <property type="entry name" value="Ada_DNA_repair_Zn-bd"/>
</dbReference>
<dbReference type="Gene3D" id="1.10.10.60">
    <property type="entry name" value="Homeodomain-like"/>
    <property type="match status" value="2"/>
</dbReference>
<feature type="domain" description="HTH araC/xylS-type" evidence="10">
    <location>
        <begin position="88"/>
        <end position="185"/>
    </location>
</feature>